<reference evidence="6" key="1">
    <citation type="submission" date="2019-08" db="EMBL/GenBank/DDBJ databases">
        <authorList>
            <person name="Kucharzyk K."/>
            <person name="Murdoch R.W."/>
            <person name="Higgins S."/>
            <person name="Loffler F."/>
        </authorList>
    </citation>
    <scope>NUCLEOTIDE SEQUENCE</scope>
</reference>
<evidence type="ECO:0000256" key="1">
    <source>
        <dbReference type="ARBA" id="ARBA00004196"/>
    </source>
</evidence>
<keyword evidence="3" id="KW-1015">Disulfide bond</keyword>
<dbReference type="PROSITE" id="PS51257">
    <property type="entry name" value="PROKAR_LIPOPROTEIN"/>
    <property type="match status" value="1"/>
</dbReference>
<keyword evidence="2" id="KW-0201">Cytochrome c-type biogenesis</keyword>
<dbReference type="Pfam" id="PF14289">
    <property type="entry name" value="DUF4369"/>
    <property type="match status" value="1"/>
</dbReference>
<evidence type="ECO:0000256" key="4">
    <source>
        <dbReference type="ARBA" id="ARBA00023284"/>
    </source>
</evidence>
<evidence type="ECO:0000259" key="5">
    <source>
        <dbReference type="PROSITE" id="PS51352"/>
    </source>
</evidence>
<evidence type="ECO:0000313" key="6">
    <source>
        <dbReference type="EMBL" id="MPM48363.1"/>
    </source>
</evidence>
<dbReference type="EMBL" id="VSSQ01012066">
    <property type="protein sequence ID" value="MPM48363.1"/>
    <property type="molecule type" value="Genomic_DNA"/>
</dbReference>
<proteinExistence type="predicted"/>
<sequence>MKKYLISIIAIALLTACNNSHKFKVEGTIEGGGGEMIYLEHTGLMKSTVIDSTRINNEGEFRFRAERPAYPDFYKLILGTKQIHFAVDSTETIKIESSFDNFSNEYTISGSESNTDIQKLRKSVIEIQKKANQIVRGMNEADRNKLLDEIVAMVDIHKTMARPIILKNPKSTAAYFAIFQKINDTYIFSPYAKEDRPYCAAVATSYHTFMPAYDRSKNLYNLVMDAIKMERQARRQENWQEIVKEIGTGFIDIELADKQGINRKLSDLKGKVVLLDFSAYESRESVQYTFALRDLYNKYSSRGFEIYQVALDRNKLLWQEAVANIPWICVRDESGPNTVHAASYNVTSLPSYFLISRGGDIIGRDMDLQTLEKAIEKQL</sequence>
<dbReference type="InterPro" id="IPR012336">
    <property type="entry name" value="Thioredoxin-like_fold"/>
</dbReference>
<gene>
    <name evidence="6" type="primary">resA_88</name>
    <name evidence="6" type="ORF">SDC9_95087</name>
</gene>
<keyword evidence="4" id="KW-0676">Redox-active center</keyword>
<dbReference type="Pfam" id="PF13905">
    <property type="entry name" value="Thioredoxin_8"/>
    <property type="match status" value="1"/>
</dbReference>
<dbReference type="InterPro" id="IPR036249">
    <property type="entry name" value="Thioredoxin-like_sf"/>
</dbReference>
<dbReference type="PROSITE" id="PS51352">
    <property type="entry name" value="THIOREDOXIN_2"/>
    <property type="match status" value="1"/>
</dbReference>
<protein>
    <submittedName>
        <fullName evidence="6">Thiol-disulfide oxidoreductase ResA</fullName>
    </submittedName>
</protein>
<dbReference type="CDD" id="cd02966">
    <property type="entry name" value="TlpA_like_family"/>
    <property type="match status" value="1"/>
</dbReference>
<name>A0A645ABX1_9ZZZZ</name>
<dbReference type="GO" id="GO:0030313">
    <property type="term" value="C:cell envelope"/>
    <property type="evidence" value="ECO:0007669"/>
    <property type="project" value="UniProtKB-SubCell"/>
</dbReference>
<dbReference type="SUPFAM" id="SSF52833">
    <property type="entry name" value="Thioredoxin-like"/>
    <property type="match status" value="1"/>
</dbReference>
<feature type="domain" description="Thioredoxin" evidence="5">
    <location>
        <begin position="244"/>
        <end position="379"/>
    </location>
</feature>
<dbReference type="AlphaFoldDB" id="A0A645ABX1"/>
<evidence type="ECO:0000256" key="2">
    <source>
        <dbReference type="ARBA" id="ARBA00022748"/>
    </source>
</evidence>
<dbReference type="InterPro" id="IPR050553">
    <property type="entry name" value="Thioredoxin_ResA/DsbE_sf"/>
</dbReference>
<organism evidence="6">
    <name type="scientific">bioreactor metagenome</name>
    <dbReference type="NCBI Taxonomy" id="1076179"/>
    <lineage>
        <taxon>unclassified sequences</taxon>
        <taxon>metagenomes</taxon>
        <taxon>ecological metagenomes</taxon>
    </lineage>
</organism>
<dbReference type="Gene3D" id="3.40.30.10">
    <property type="entry name" value="Glutaredoxin"/>
    <property type="match status" value="1"/>
</dbReference>
<evidence type="ECO:0000256" key="3">
    <source>
        <dbReference type="ARBA" id="ARBA00023157"/>
    </source>
</evidence>
<comment type="subcellular location">
    <subcellularLocation>
        <location evidence="1">Cell envelope</location>
    </subcellularLocation>
</comment>
<dbReference type="GO" id="GO:0017004">
    <property type="term" value="P:cytochrome complex assembly"/>
    <property type="evidence" value="ECO:0007669"/>
    <property type="project" value="UniProtKB-KW"/>
</dbReference>
<dbReference type="InterPro" id="IPR025380">
    <property type="entry name" value="DUF4369"/>
</dbReference>
<dbReference type="PANTHER" id="PTHR42852">
    <property type="entry name" value="THIOL:DISULFIDE INTERCHANGE PROTEIN DSBE"/>
    <property type="match status" value="1"/>
</dbReference>
<accession>A0A645ABX1</accession>
<comment type="caution">
    <text evidence="6">The sequence shown here is derived from an EMBL/GenBank/DDBJ whole genome shotgun (WGS) entry which is preliminary data.</text>
</comment>
<dbReference type="InterPro" id="IPR013766">
    <property type="entry name" value="Thioredoxin_domain"/>
</dbReference>
<dbReference type="PANTHER" id="PTHR42852:SF6">
    <property type="entry name" value="THIOL:DISULFIDE INTERCHANGE PROTEIN DSBE"/>
    <property type="match status" value="1"/>
</dbReference>